<comment type="cofactor">
    <cofactor evidence="12">
        <name>[2Fe-2S] cluster</name>
        <dbReference type="ChEBI" id="CHEBI:190135"/>
    </cofactor>
</comment>
<evidence type="ECO:0000256" key="9">
    <source>
        <dbReference type="ARBA" id="ARBA00023014"/>
    </source>
</evidence>
<keyword evidence="11" id="KW-0472">Membrane</keyword>
<dbReference type="PANTHER" id="PTHR43105">
    <property type="entry name" value="RESPIRATORY NITRATE REDUCTASE"/>
    <property type="match status" value="1"/>
</dbReference>
<keyword evidence="6" id="KW-0479">Metal-binding</keyword>
<gene>
    <name evidence="17" type="ORF">Gocc_2274</name>
</gene>
<dbReference type="SUPFAM" id="SSF54862">
    <property type="entry name" value="4Fe-4S ferredoxins"/>
    <property type="match status" value="1"/>
</dbReference>
<evidence type="ECO:0000256" key="13">
    <source>
        <dbReference type="SAM" id="MobiDB-lite"/>
    </source>
</evidence>
<organism evidence="17 18">
    <name type="scientific">Gaiella occulta</name>
    <dbReference type="NCBI Taxonomy" id="1002870"/>
    <lineage>
        <taxon>Bacteria</taxon>
        <taxon>Bacillati</taxon>
        <taxon>Actinomycetota</taxon>
        <taxon>Thermoleophilia</taxon>
        <taxon>Gaiellales</taxon>
        <taxon>Gaiellaceae</taxon>
        <taxon>Gaiella</taxon>
    </lineage>
</organism>
<dbReference type="PROSITE" id="PS51669">
    <property type="entry name" value="4FE4S_MOW_BIS_MGD"/>
    <property type="match status" value="1"/>
</dbReference>
<dbReference type="InterPro" id="IPR036010">
    <property type="entry name" value="2Fe-2S_ferredoxin-like_sf"/>
</dbReference>
<dbReference type="InterPro" id="IPR006656">
    <property type="entry name" value="Mopterin_OxRdtase"/>
</dbReference>
<dbReference type="PROSITE" id="PS00642">
    <property type="entry name" value="COMPLEX1_75K_2"/>
    <property type="match status" value="1"/>
</dbReference>
<dbReference type="Gene3D" id="3.10.20.740">
    <property type="match status" value="1"/>
</dbReference>
<protein>
    <submittedName>
        <fullName evidence="17">NADH dehydrogenase/NADH:ubiquinone oxidoreductase 75 kD subunit (Chain G)</fullName>
    </submittedName>
</protein>
<feature type="domain" description="4Fe-4S His(Cys)3-ligated-type" evidence="16">
    <location>
        <begin position="84"/>
        <end position="123"/>
    </location>
</feature>
<dbReference type="GO" id="GO:0008137">
    <property type="term" value="F:NADH dehydrogenase (ubiquinone) activity"/>
    <property type="evidence" value="ECO:0007669"/>
    <property type="project" value="InterPro"/>
</dbReference>
<evidence type="ECO:0000313" key="17">
    <source>
        <dbReference type="EMBL" id="RDI74177.1"/>
    </source>
</evidence>
<evidence type="ECO:0000256" key="5">
    <source>
        <dbReference type="ARBA" id="ARBA00022714"/>
    </source>
</evidence>
<comment type="subcellular location">
    <subcellularLocation>
        <location evidence="2">Membrane</location>
    </subcellularLocation>
</comment>
<reference evidence="18" key="2">
    <citation type="journal article" date="2019" name="MicrobiologyOpen">
        <title>High-quality draft genome sequence of Gaiella occulta isolated from a 150 meter deep mineral water borehole and comparison with the genome sequences of other deep-branching lineages of the phylum Actinobacteria.</title>
        <authorList>
            <person name="Severino R."/>
            <person name="Froufe H.J.C."/>
            <person name="Barroso C."/>
            <person name="Albuquerque L."/>
            <person name="Lobo-da-Cunha A."/>
            <person name="da Costa M.S."/>
            <person name="Egas C."/>
        </authorList>
    </citation>
    <scope>NUCLEOTIDE SEQUENCE [LARGE SCALE GENOMIC DNA]</scope>
    <source>
        <strain evidence="18">F2-233</strain>
    </source>
</reference>
<evidence type="ECO:0000259" key="14">
    <source>
        <dbReference type="PROSITE" id="PS51085"/>
    </source>
</evidence>
<dbReference type="InterPro" id="IPR006963">
    <property type="entry name" value="Mopterin_OxRdtase_4Fe-4S_dom"/>
</dbReference>
<dbReference type="PANTHER" id="PTHR43105:SF12">
    <property type="entry name" value="NADH-QUINONE OXIDOREDUCTASE SUBUNIT G"/>
    <property type="match status" value="1"/>
</dbReference>
<evidence type="ECO:0000256" key="8">
    <source>
        <dbReference type="ARBA" id="ARBA00023004"/>
    </source>
</evidence>
<keyword evidence="9" id="KW-0411">Iron-sulfur</keyword>
<dbReference type="SMART" id="SM00929">
    <property type="entry name" value="NADH-G_4Fe-4S_3"/>
    <property type="match status" value="1"/>
</dbReference>
<dbReference type="AlphaFoldDB" id="A0A7M2YXH2"/>
<proteinExistence type="inferred from homology"/>
<dbReference type="EMBL" id="QQZY01000005">
    <property type="protein sequence ID" value="RDI74177.1"/>
    <property type="molecule type" value="Genomic_DNA"/>
</dbReference>
<dbReference type="InterPro" id="IPR050123">
    <property type="entry name" value="Prok_molybdopt-oxidoreductase"/>
</dbReference>
<dbReference type="SMART" id="SM00926">
    <property type="entry name" value="Molybdop_Fe4S4"/>
    <property type="match status" value="1"/>
</dbReference>
<keyword evidence="4" id="KW-0004">4Fe-4S</keyword>
<dbReference type="InterPro" id="IPR054351">
    <property type="entry name" value="NADH_UbQ_OxRdtase_ferredoxin"/>
</dbReference>
<reference evidence="17 18" key="1">
    <citation type="submission" date="2018-07" db="EMBL/GenBank/DDBJ databases">
        <title>High-quality-draft genome sequence of Gaiella occulta.</title>
        <authorList>
            <person name="Severino R."/>
            <person name="Froufe H.J.C."/>
            <person name="Rainey F.A."/>
            <person name="Barroso C."/>
            <person name="Albuquerque L."/>
            <person name="Lobo-Da-Cunha A."/>
            <person name="Da Costa M.S."/>
            <person name="Egas C."/>
        </authorList>
    </citation>
    <scope>NUCLEOTIDE SEQUENCE [LARGE SCALE GENOMIC DNA]</scope>
    <source>
        <strain evidence="17 18">F2-233</strain>
    </source>
</reference>
<dbReference type="PROSITE" id="PS51085">
    <property type="entry name" value="2FE2S_FER_2"/>
    <property type="match status" value="1"/>
</dbReference>
<dbReference type="Pfam" id="PF13510">
    <property type="entry name" value="Fer2_4"/>
    <property type="match status" value="1"/>
</dbReference>
<dbReference type="PROSITE" id="PS51839">
    <property type="entry name" value="4FE4S_HC3"/>
    <property type="match status" value="1"/>
</dbReference>
<keyword evidence="17" id="KW-0830">Ubiquinone</keyword>
<evidence type="ECO:0000256" key="3">
    <source>
        <dbReference type="ARBA" id="ARBA00005404"/>
    </source>
</evidence>
<feature type="domain" description="2Fe-2S ferredoxin-type" evidence="14">
    <location>
        <begin position="3"/>
        <end position="82"/>
    </location>
</feature>
<dbReference type="Pfam" id="PF01568">
    <property type="entry name" value="Molydop_binding"/>
    <property type="match status" value="1"/>
</dbReference>
<accession>A0A7M2YXH2</accession>
<keyword evidence="18" id="KW-1185">Reference proteome</keyword>
<dbReference type="GO" id="GO:0051539">
    <property type="term" value="F:4 iron, 4 sulfur cluster binding"/>
    <property type="evidence" value="ECO:0007669"/>
    <property type="project" value="UniProtKB-KW"/>
</dbReference>
<dbReference type="Pfam" id="PF22117">
    <property type="entry name" value="Fer4_Nqo3"/>
    <property type="match status" value="1"/>
</dbReference>
<dbReference type="CDD" id="cd00207">
    <property type="entry name" value="fer2"/>
    <property type="match status" value="1"/>
</dbReference>
<evidence type="ECO:0000256" key="2">
    <source>
        <dbReference type="ARBA" id="ARBA00004370"/>
    </source>
</evidence>
<evidence type="ECO:0000259" key="15">
    <source>
        <dbReference type="PROSITE" id="PS51669"/>
    </source>
</evidence>
<evidence type="ECO:0000259" key="16">
    <source>
        <dbReference type="PROSITE" id="PS51839"/>
    </source>
</evidence>
<keyword evidence="5" id="KW-0001">2Fe-2S</keyword>
<dbReference type="InterPro" id="IPR000283">
    <property type="entry name" value="NADH_UbQ_OxRdtase_75kDa_su_CS"/>
</dbReference>
<dbReference type="RefSeq" id="WP_114796683.1">
    <property type="nucleotide sequence ID" value="NZ_QQZY01000005.1"/>
</dbReference>
<dbReference type="Pfam" id="PF10588">
    <property type="entry name" value="NADH-G_4Fe-4S_3"/>
    <property type="match status" value="1"/>
</dbReference>
<dbReference type="SUPFAM" id="SSF54292">
    <property type="entry name" value="2Fe-2S ferredoxin-like"/>
    <property type="match status" value="1"/>
</dbReference>
<dbReference type="PROSITE" id="PS00643">
    <property type="entry name" value="COMPLEX1_75K_3"/>
    <property type="match status" value="1"/>
</dbReference>
<evidence type="ECO:0000256" key="1">
    <source>
        <dbReference type="ARBA" id="ARBA00001966"/>
    </source>
</evidence>
<keyword evidence="8" id="KW-0408">Iron</keyword>
<evidence type="ECO:0000256" key="4">
    <source>
        <dbReference type="ARBA" id="ARBA00022485"/>
    </source>
</evidence>
<feature type="region of interest" description="Disordered" evidence="13">
    <location>
        <begin position="621"/>
        <end position="644"/>
    </location>
</feature>
<dbReference type="InterPro" id="IPR006657">
    <property type="entry name" value="MoPterin_dinucl-bd_dom"/>
</dbReference>
<evidence type="ECO:0000256" key="6">
    <source>
        <dbReference type="ARBA" id="ARBA00022723"/>
    </source>
</evidence>
<keyword evidence="10" id="KW-0520">NAD</keyword>
<evidence type="ECO:0000256" key="11">
    <source>
        <dbReference type="ARBA" id="ARBA00023136"/>
    </source>
</evidence>
<dbReference type="GO" id="GO:0016020">
    <property type="term" value="C:membrane"/>
    <property type="evidence" value="ECO:0007669"/>
    <property type="project" value="UniProtKB-SubCell"/>
</dbReference>
<dbReference type="Pfam" id="PF04879">
    <property type="entry name" value="Molybdop_Fe4S4"/>
    <property type="match status" value="1"/>
</dbReference>
<dbReference type="InterPro" id="IPR001041">
    <property type="entry name" value="2Fe-2S_ferredoxin-type"/>
</dbReference>
<evidence type="ECO:0000256" key="7">
    <source>
        <dbReference type="ARBA" id="ARBA00022967"/>
    </source>
</evidence>
<dbReference type="Proteomes" id="UP000254134">
    <property type="component" value="Unassembled WGS sequence"/>
</dbReference>
<evidence type="ECO:0000256" key="12">
    <source>
        <dbReference type="ARBA" id="ARBA00034078"/>
    </source>
</evidence>
<evidence type="ECO:0000313" key="18">
    <source>
        <dbReference type="Proteomes" id="UP000254134"/>
    </source>
</evidence>
<comment type="cofactor">
    <cofactor evidence="1">
        <name>[4Fe-4S] cluster</name>
        <dbReference type="ChEBI" id="CHEBI:49883"/>
    </cofactor>
</comment>
<dbReference type="GO" id="GO:0051537">
    <property type="term" value="F:2 iron, 2 sulfur cluster binding"/>
    <property type="evidence" value="ECO:0007669"/>
    <property type="project" value="UniProtKB-KW"/>
</dbReference>
<dbReference type="Gene3D" id="3.30.200.210">
    <property type="match status" value="1"/>
</dbReference>
<dbReference type="GO" id="GO:0046872">
    <property type="term" value="F:metal ion binding"/>
    <property type="evidence" value="ECO:0007669"/>
    <property type="project" value="UniProtKB-KW"/>
</dbReference>
<dbReference type="Gene3D" id="2.40.40.20">
    <property type="match status" value="1"/>
</dbReference>
<dbReference type="GO" id="GO:0003954">
    <property type="term" value="F:NADH dehydrogenase activity"/>
    <property type="evidence" value="ECO:0007669"/>
    <property type="project" value="TreeGrafter"/>
</dbReference>
<dbReference type="SUPFAM" id="SSF50692">
    <property type="entry name" value="ADC-like"/>
    <property type="match status" value="1"/>
</dbReference>
<name>A0A7M2YXH2_9ACTN</name>
<dbReference type="OrthoDB" id="9810782at2"/>
<comment type="caution">
    <text evidence="17">The sequence shown here is derived from an EMBL/GenBank/DDBJ whole genome shotgun (WGS) entry which is preliminary data.</text>
</comment>
<sequence>MSETVKLTIDDREVEVPKGTGLVESAQAAGIEIPVFCYEPRLGPPVGACRMCLVEVEGLPKLQAGCTLTAQDGMVVRTAATSAKASEGQNATLEFILVNHPLDCPVCDKGGECPLQDLTFRYGPGSTRMSFSKITLEKPIPISPLIALDRERCILCYRCTRFSSDVAEDNQLIARNRGAHTEIATFESDPYRSPFSGNVVELCPVGALTSTQYRFEARPWEIQNVPTVCGLCPVGCNINATVREGKVKRVLSRNHPEVDGGWLCDKGRFTSPHLLADDRIAAPLARGPLGLAPVTWEAALDRAEELLRGAEGRIVTALSGSETLEQAYGLARLLRGGLGAHSAVLPESTSGSLDAFRLPLSALADAEIVVVVGDDDVADRAPVVDLWLKAAARNGAEVVRYGPAGDHHVLPGGAAAALHALTDPADALGARLRAADRAILVWSGPGGGGGARLAEAAHALGFEGKPACGAFHLPATPNGRGVARAWAAAADEDEADPEPIGLLIVSGDEAASDPAVRALAERAGTVIAITMFHGLAVGWADLVLPATGALERDGTLLNLEGRLQRLRRAAIAPVPDELAWIARLAGRFGVELSPHAAAVFEELSQKAFGGVSAAELDGAAPLPGRGAYEPPPPAGETKAPAQPRTADARFVGELRLVRYRPLFSGPQVERVAALGFQRPEPELVLSAADAERRAIAGGDTVLVRSNGTSVELRARIDRRLAEGVARIADEHAADLHQIVEVVKR</sequence>
<evidence type="ECO:0000256" key="10">
    <source>
        <dbReference type="ARBA" id="ARBA00023027"/>
    </source>
</evidence>
<dbReference type="Pfam" id="PF00384">
    <property type="entry name" value="Molybdopterin"/>
    <property type="match status" value="1"/>
</dbReference>
<dbReference type="InterPro" id="IPR009010">
    <property type="entry name" value="Asp_de-COase-like_dom_sf"/>
</dbReference>
<dbReference type="GO" id="GO:0043546">
    <property type="term" value="F:molybdopterin cofactor binding"/>
    <property type="evidence" value="ECO:0007669"/>
    <property type="project" value="InterPro"/>
</dbReference>
<dbReference type="FunFam" id="3.10.20.740:FF:000004">
    <property type="entry name" value="NADH-quinone oxidoreductase"/>
    <property type="match status" value="1"/>
</dbReference>
<dbReference type="Gene3D" id="3.40.50.740">
    <property type="match status" value="1"/>
</dbReference>
<feature type="domain" description="4Fe-4S Mo/W bis-MGD-type" evidence="15">
    <location>
        <begin position="222"/>
        <end position="278"/>
    </location>
</feature>
<dbReference type="InterPro" id="IPR019574">
    <property type="entry name" value="NADH_UbQ_OxRdtase_Gsu_4Fe4S-bd"/>
</dbReference>
<keyword evidence="7" id="KW-1278">Translocase</keyword>
<comment type="similarity">
    <text evidence="3">Belongs to the complex I 75 kDa subunit family.</text>
</comment>
<dbReference type="SUPFAM" id="SSF53706">
    <property type="entry name" value="Formate dehydrogenase/DMSO reductase, domains 1-3"/>
    <property type="match status" value="1"/>
</dbReference>
<dbReference type="Gene3D" id="3.30.70.20">
    <property type="match status" value="1"/>
</dbReference>
<dbReference type="GO" id="GO:0042773">
    <property type="term" value="P:ATP synthesis coupled electron transport"/>
    <property type="evidence" value="ECO:0007669"/>
    <property type="project" value="InterPro"/>
</dbReference>